<evidence type="ECO:0000313" key="4">
    <source>
        <dbReference type="Proteomes" id="UP001589628"/>
    </source>
</evidence>
<dbReference type="Gene3D" id="2.40.10.220">
    <property type="entry name" value="predicted glycosyltransferase like domains"/>
    <property type="match status" value="1"/>
</dbReference>
<dbReference type="RefSeq" id="WP_035460890.1">
    <property type="nucleotide sequence ID" value="NZ_JAUESS010000001.1"/>
</dbReference>
<keyword evidence="1" id="KW-0547">Nucleotide-binding</keyword>
<dbReference type="SUPFAM" id="SSF141371">
    <property type="entry name" value="PilZ domain-like"/>
    <property type="match status" value="1"/>
</dbReference>
<reference evidence="3 4" key="1">
    <citation type="submission" date="2024-09" db="EMBL/GenBank/DDBJ databases">
        <authorList>
            <person name="Sun Q."/>
            <person name="Mori K."/>
        </authorList>
    </citation>
    <scope>NUCLEOTIDE SEQUENCE [LARGE SCALE GENOMIC DNA]</scope>
    <source>
        <strain evidence="3 4">ATCC 51285</strain>
    </source>
</reference>
<keyword evidence="1" id="KW-0973">c-di-GMP</keyword>
<dbReference type="Pfam" id="PF07238">
    <property type="entry name" value="PilZ"/>
    <property type="match status" value="1"/>
</dbReference>
<organism evidence="3 4">
    <name type="scientific">Balneatrix alpica</name>
    <dbReference type="NCBI Taxonomy" id="75684"/>
    <lineage>
        <taxon>Bacteria</taxon>
        <taxon>Pseudomonadati</taxon>
        <taxon>Pseudomonadota</taxon>
        <taxon>Gammaproteobacteria</taxon>
        <taxon>Oceanospirillales</taxon>
        <taxon>Balneatrichaceae</taxon>
        <taxon>Balneatrix</taxon>
    </lineage>
</organism>
<evidence type="ECO:0000313" key="3">
    <source>
        <dbReference type="EMBL" id="MFB9888127.1"/>
    </source>
</evidence>
<gene>
    <name evidence="3" type="ORF">ACFFLH_17080</name>
</gene>
<accession>A0ABV5ZFS9</accession>
<evidence type="ECO:0000256" key="1">
    <source>
        <dbReference type="PIRNR" id="PIRNR028141"/>
    </source>
</evidence>
<sequence length="127" mass="14232">MPTASNRRRFTRLPFDAFATLETSSGRYRAQVLDLSLHGALLLTPDGFEPRVGDEATIEISLSDEAHISMPVRLRHSEEGLLGCELHHIDMDSLSHLRRLLELNLGDAELVERELSQLLDQVPTSDT</sequence>
<evidence type="ECO:0000259" key="2">
    <source>
        <dbReference type="Pfam" id="PF07238"/>
    </source>
</evidence>
<feature type="domain" description="PilZ" evidence="2">
    <location>
        <begin position="6"/>
        <end position="102"/>
    </location>
</feature>
<dbReference type="InterPro" id="IPR027021">
    <property type="entry name" value="C-di-GMP_BP_PA4608"/>
</dbReference>
<proteinExistence type="predicted"/>
<keyword evidence="4" id="KW-1185">Reference proteome</keyword>
<comment type="caution">
    <text evidence="3">The sequence shown here is derived from an EMBL/GenBank/DDBJ whole genome shotgun (WGS) entry which is preliminary data.</text>
</comment>
<protein>
    <recommendedName>
        <fullName evidence="1">Cyclic diguanosine monophosphate-binding protein</fullName>
        <shortName evidence="1">c-di-GMP-binding protein</shortName>
    </recommendedName>
    <alternativeName>
        <fullName evidence="1">Pilz domain-containing protein</fullName>
    </alternativeName>
</protein>
<comment type="function">
    <text evidence="1">Binds the second messenger bis-(3'-5') cyclic dimeric guanosine monophosphate (c-di-GMP). Can bind two c-di-GMP molecules per monomer. May play a role in bacterial second-messenger regulated processes. Binding to c-di-GMP induces a conformational change of the C- and N-termini resulting in the exposure of a highly negative surface on one side of the protein to a possible effector protein.</text>
</comment>
<comment type="subunit">
    <text evidence="1">Monomer in both c-di-GMP-bound and free forms.</text>
</comment>
<dbReference type="EMBL" id="JBHLZN010000009">
    <property type="protein sequence ID" value="MFB9888127.1"/>
    <property type="molecule type" value="Genomic_DNA"/>
</dbReference>
<name>A0ABV5ZFS9_9GAMM</name>
<dbReference type="InterPro" id="IPR009875">
    <property type="entry name" value="PilZ_domain"/>
</dbReference>
<dbReference type="Proteomes" id="UP001589628">
    <property type="component" value="Unassembled WGS sequence"/>
</dbReference>
<dbReference type="PIRSF" id="PIRSF028141">
    <property type="entry name" value="C-di-GMP_BP_PA4608"/>
    <property type="match status" value="1"/>
</dbReference>